<dbReference type="InterPro" id="IPR050707">
    <property type="entry name" value="HTH_MetabolicPath_Reg"/>
</dbReference>
<feature type="domain" description="HTH iclR-type" evidence="4">
    <location>
        <begin position="2"/>
        <end position="64"/>
    </location>
</feature>
<dbReference type="InterPro" id="IPR036388">
    <property type="entry name" value="WH-like_DNA-bd_sf"/>
</dbReference>
<dbReference type="InterPro" id="IPR029016">
    <property type="entry name" value="GAF-like_dom_sf"/>
</dbReference>
<dbReference type="RefSeq" id="WP_350937868.1">
    <property type="nucleotide sequence ID" value="NZ_JAYWLC010000011.1"/>
</dbReference>
<evidence type="ECO:0000256" key="3">
    <source>
        <dbReference type="ARBA" id="ARBA00023163"/>
    </source>
</evidence>
<feature type="domain" description="IclR-ED" evidence="5">
    <location>
        <begin position="65"/>
        <end position="225"/>
    </location>
</feature>
<sequence length="225" mass="24593">MIQSVSRALHLLEILARSGGSAKLKEITDISGLTTPTAHNLLNTLVALGYVKRRQGDVRYHLGDRILNIARVAGNDAELRETLRPKLEALFEMTGETVFLAVPSGDDIYFLDAIESRKLLHVAAQTGQRVTMIGSAIGQLFLAYNPSLRARTEISQDLRRNVEDIARRGYAIDHEKVFDGVAAVAVPWIEDGEMRAGFGVTGPGNRLTPSRLDELAGAMSELIES</sequence>
<keyword evidence="3" id="KW-0804">Transcription</keyword>
<dbReference type="Gene3D" id="1.10.10.10">
    <property type="entry name" value="Winged helix-like DNA-binding domain superfamily/Winged helix DNA-binding domain"/>
    <property type="match status" value="1"/>
</dbReference>
<dbReference type="PROSITE" id="PS51078">
    <property type="entry name" value="ICLR_ED"/>
    <property type="match status" value="1"/>
</dbReference>
<dbReference type="PANTHER" id="PTHR30136">
    <property type="entry name" value="HELIX-TURN-HELIX TRANSCRIPTIONAL REGULATOR, ICLR FAMILY"/>
    <property type="match status" value="1"/>
</dbReference>
<evidence type="ECO:0000256" key="1">
    <source>
        <dbReference type="ARBA" id="ARBA00023015"/>
    </source>
</evidence>
<protein>
    <submittedName>
        <fullName evidence="6">IclR family transcriptional regulator</fullName>
    </submittedName>
</protein>
<comment type="caution">
    <text evidence="6">The sequence shown here is derived from an EMBL/GenBank/DDBJ whole genome shotgun (WGS) entry which is preliminary data.</text>
</comment>
<dbReference type="Pfam" id="PF01614">
    <property type="entry name" value="IclR_C"/>
    <property type="match status" value="1"/>
</dbReference>
<dbReference type="InterPro" id="IPR005471">
    <property type="entry name" value="Tscrpt_reg_IclR_N"/>
</dbReference>
<evidence type="ECO:0000313" key="6">
    <source>
        <dbReference type="EMBL" id="MER5172816.1"/>
    </source>
</evidence>
<dbReference type="Gene3D" id="3.30.450.40">
    <property type="match status" value="1"/>
</dbReference>
<dbReference type="PROSITE" id="PS51077">
    <property type="entry name" value="HTH_ICLR"/>
    <property type="match status" value="1"/>
</dbReference>
<dbReference type="EMBL" id="JAYWLC010000011">
    <property type="protein sequence ID" value="MER5172816.1"/>
    <property type="molecule type" value="Genomic_DNA"/>
</dbReference>
<accession>A0ABV1SJQ9</accession>
<proteinExistence type="predicted"/>
<dbReference type="InterPro" id="IPR036390">
    <property type="entry name" value="WH_DNA-bd_sf"/>
</dbReference>
<organism evidence="6 7">
    <name type="scientific">Thioclava kandeliae</name>
    <dbReference type="NCBI Taxonomy" id="3070818"/>
    <lineage>
        <taxon>Bacteria</taxon>
        <taxon>Pseudomonadati</taxon>
        <taxon>Pseudomonadota</taxon>
        <taxon>Alphaproteobacteria</taxon>
        <taxon>Rhodobacterales</taxon>
        <taxon>Paracoccaceae</taxon>
        <taxon>Thioclava</taxon>
    </lineage>
</organism>
<evidence type="ECO:0000256" key="2">
    <source>
        <dbReference type="ARBA" id="ARBA00023125"/>
    </source>
</evidence>
<dbReference type="InterPro" id="IPR014757">
    <property type="entry name" value="Tscrpt_reg_IclR_C"/>
</dbReference>
<dbReference type="SUPFAM" id="SSF55781">
    <property type="entry name" value="GAF domain-like"/>
    <property type="match status" value="1"/>
</dbReference>
<reference evidence="6 7" key="1">
    <citation type="submission" date="2024-06" db="EMBL/GenBank/DDBJ databases">
        <title>Thioclava kandeliae sp. nov. from a rhizosphere soil sample of Kandelia candel in a mangrove.</title>
        <authorList>
            <person name="Mu T."/>
        </authorList>
    </citation>
    <scope>NUCLEOTIDE SEQUENCE [LARGE SCALE GENOMIC DNA]</scope>
    <source>
        <strain evidence="6 7">CPCC 100088</strain>
    </source>
</reference>
<evidence type="ECO:0000259" key="5">
    <source>
        <dbReference type="PROSITE" id="PS51078"/>
    </source>
</evidence>
<dbReference type="Proteomes" id="UP001438953">
    <property type="component" value="Unassembled WGS sequence"/>
</dbReference>
<gene>
    <name evidence="6" type="ORF">VSX56_13645</name>
</gene>
<evidence type="ECO:0000259" key="4">
    <source>
        <dbReference type="PROSITE" id="PS51077"/>
    </source>
</evidence>
<keyword evidence="2" id="KW-0238">DNA-binding</keyword>
<keyword evidence="7" id="KW-1185">Reference proteome</keyword>
<dbReference type="PANTHER" id="PTHR30136:SF24">
    <property type="entry name" value="HTH-TYPE TRANSCRIPTIONAL REPRESSOR ALLR"/>
    <property type="match status" value="1"/>
</dbReference>
<evidence type="ECO:0000313" key="7">
    <source>
        <dbReference type="Proteomes" id="UP001438953"/>
    </source>
</evidence>
<dbReference type="SUPFAM" id="SSF46785">
    <property type="entry name" value="Winged helix' DNA-binding domain"/>
    <property type="match status" value="1"/>
</dbReference>
<dbReference type="Pfam" id="PF09339">
    <property type="entry name" value="HTH_IclR"/>
    <property type="match status" value="1"/>
</dbReference>
<keyword evidence="1" id="KW-0805">Transcription regulation</keyword>
<dbReference type="SMART" id="SM00346">
    <property type="entry name" value="HTH_ICLR"/>
    <property type="match status" value="1"/>
</dbReference>
<name>A0ABV1SJQ9_9RHOB</name>